<dbReference type="Gene3D" id="1.25.40.10">
    <property type="entry name" value="Tetratricopeptide repeat domain"/>
    <property type="match status" value="3"/>
</dbReference>
<comment type="function">
    <text evidence="3">Regulates mitochondrial small subunit maturation by controlling 15S rRNA 5'-end processing. Localizes to the 5' precursor of the 15S rRNA in a position that is subsequently occupied by mS47 in the mature yeast mtSSU. Uses structure and sequence-specific RNA recognition, binding to a single-stranded region of the precursor and specifically recognizing bases -6 to -1. The exchange of Ccm1 for mS47 is coupled to the irreversible removal of precursor rRNA that is accompanied by conformational changes of the mitoribosomal proteins uS5m and mS26. These conformational changes signal completion of 5'-end rRNA processing through protection of the mature 5'-end of the 15S rRNA and stabilization of mS47. The removal of the 5' precursor together with the dissociation of Ccm1 may be catalyzed by the 5'-3' exoribonuclease Pet127. Involved in the specific removal of group I introns in mitochondrial encoded transcripts.</text>
</comment>
<feature type="repeat" description="PPR" evidence="5">
    <location>
        <begin position="1367"/>
        <end position="1397"/>
    </location>
</feature>
<feature type="compositionally biased region" description="Polar residues" evidence="6">
    <location>
        <begin position="41"/>
        <end position="61"/>
    </location>
</feature>
<dbReference type="Proteomes" id="UP001355207">
    <property type="component" value="Chromosome 3"/>
</dbReference>
<keyword evidence="2" id="KW-0677">Repeat</keyword>
<feature type="compositionally biased region" description="Low complexity" evidence="6">
    <location>
        <begin position="954"/>
        <end position="985"/>
    </location>
</feature>
<evidence type="ECO:0000313" key="7">
    <source>
        <dbReference type="EMBL" id="WWC87636.1"/>
    </source>
</evidence>
<evidence type="ECO:0000256" key="5">
    <source>
        <dbReference type="PROSITE-ProRule" id="PRU00708"/>
    </source>
</evidence>
<dbReference type="GeneID" id="91093198"/>
<name>A0AAX4JRB4_9TREE</name>
<feature type="repeat" description="PPR" evidence="5">
    <location>
        <begin position="1185"/>
        <end position="1215"/>
    </location>
</feature>
<keyword evidence="8" id="KW-1185">Reference proteome</keyword>
<evidence type="ECO:0008006" key="9">
    <source>
        <dbReference type="Google" id="ProtNLM"/>
    </source>
</evidence>
<feature type="region of interest" description="Disordered" evidence="6">
    <location>
        <begin position="953"/>
        <end position="985"/>
    </location>
</feature>
<comment type="similarity">
    <text evidence="1">Belongs to the CCM1 family.</text>
</comment>
<organism evidence="7 8">
    <name type="scientific">Kwoniella dendrophila CBS 6074</name>
    <dbReference type="NCBI Taxonomy" id="1295534"/>
    <lineage>
        <taxon>Eukaryota</taxon>
        <taxon>Fungi</taxon>
        <taxon>Dikarya</taxon>
        <taxon>Basidiomycota</taxon>
        <taxon>Agaricomycotina</taxon>
        <taxon>Tremellomycetes</taxon>
        <taxon>Tremellales</taxon>
        <taxon>Cryptococcaceae</taxon>
        <taxon>Kwoniella</taxon>
    </lineage>
</organism>
<evidence type="ECO:0000256" key="6">
    <source>
        <dbReference type="SAM" id="MobiDB-lite"/>
    </source>
</evidence>
<dbReference type="PANTHER" id="PTHR47447">
    <property type="entry name" value="OS03G0856100 PROTEIN"/>
    <property type="match status" value="1"/>
</dbReference>
<reference evidence="7 8" key="1">
    <citation type="submission" date="2024-01" db="EMBL/GenBank/DDBJ databases">
        <title>Comparative genomics of Cryptococcus and Kwoniella reveals pathogenesis evolution and contrasting modes of karyotype evolution via chromosome fusion or intercentromeric recombination.</title>
        <authorList>
            <person name="Coelho M.A."/>
            <person name="David-Palma M."/>
            <person name="Shea T."/>
            <person name="Bowers K."/>
            <person name="McGinley-Smith S."/>
            <person name="Mohammad A.W."/>
            <person name="Gnirke A."/>
            <person name="Yurkov A.M."/>
            <person name="Nowrousian M."/>
            <person name="Sun S."/>
            <person name="Cuomo C.A."/>
            <person name="Heitman J."/>
        </authorList>
    </citation>
    <scope>NUCLEOTIDE SEQUENCE [LARGE SCALE GENOMIC DNA]</scope>
    <source>
        <strain evidence="7 8">CBS 6074</strain>
    </source>
</reference>
<evidence type="ECO:0000256" key="3">
    <source>
        <dbReference type="ARBA" id="ARBA00044493"/>
    </source>
</evidence>
<dbReference type="InterPro" id="IPR011990">
    <property type="entry name" value="TPR-like_helical_dom_sf"/>
</dbReference>
<evidence type="ECO:0000256" key="1">
    <source>
        <dbReference type="ARBA" id="ARBA00006192"/>
    </source>
</evidence>
<comment type="subunit">
    <text evidence="4">Binds to mitochondrial small subunit 15S rRNA.</text>
</comment>
<dbReference type="EMBL" id="CP144100">
    <property type="protein sequence ID" value="WWC87636.1"/>
    <property type="molecule type" value="Genomic_DNA"/>
</dbReference>
<sequence>MLTKATAHFRPFIRLPSSSGASPDHFTANPSLLHHLPHNGAGNSLVAQGANPTQTAGSSGSTGRHGYGGNAGAGGGYTGHARAFLSLPQTASVDPSSTLSNSDDNSIQDANSLRNSSLLLKHRLSKRTRIIGPSDGVGREVRREIEARAGGSKVTVMELEGLEDSERFERLALPTSGRSRRRTGLTRSPSAIEIWQVGIPKPRGRLGLRSLSTRSDIPRSLEAEDLEPLVSASSTPATRVLGQPNRVLMDLAGRDLPGKRLGMVRRNSTAAVERTSLDQPPVELLLQQQDEETSKPSRPNADPKEIAIYDALISARDSGDSQLVEQLIRHYRSPRSVSPFSEDKQPGDPALHEQYPLSSGYSLRTYNGCLSALMGVRKPGQSIAEILEIYNEILERDFIPDNKTYGFVIRALSLRSVEVQDAIRSWEDQKSWGQWRALLLGPETWNFNAAAEKDHLFQSYEAEGNLPSALKLFRAATRVNSAVGFPLSVYGTLLTAMSRQSQPDIKAMEQIINLAQRWKVPGSISLHRHLFKVYGESKDVKGLDNAWADFKKASAKGNPEEIWSGVNPTRKAEQSTSQTRAEGIRQESWNNAISAYISAGKSSKSIEILDEMMKSTTNTPTESGPTNQIAPSATHRTLGQVVVDLAKSGEIDLALEWNDKFHSPSYLGKMPTSRLTLEHTTGLIDILIKSERLDDAKKVVQTLSNSYDQFNTPASKTTVGKRLWRIYTVLVVRATELPIGPEREALLDEIRSFSKSGRIPLDMSVLTKHTALLSKSERWDDLILAIEAIAIRQSISKEVQSKLISTLIAISQTEIPLNKLLTLTHRIFTLGVQTELSISSAITSKILTRDSNEKLDITNQDLLVLLGSFNALPQEKVSEGDYDDSFLSLISILEQVNKENNLITEYKDHPAVQSVIKSIVYRFGVERSNHLLTPVFGEQQAKELTDAAIQSLQSVSSPSSAGSPESPVSSEFTPPSSVTSETDVSSTDKSAEYTLYTDKAISAKIERFTHRNPPITPLQAYELVKEGLSRNAIPYISVLCSLIDHLSRFGEESKVRELYELCQVILNKYVRPENKISSWHQVEDSMLIANCHLGYLEQAGLHRSRIIEQGLSPSADSYATMIASSKDTTDDALIARELFDESQLMGVKPHLYLYNTIISKLSKARKAETALELFKHMKNQGIKPSSVTYGAVINACCRVGDAQSAETLFEEMASQRNFKARVPPYNTMMQFYLQTQPNRSRVLHFYHLLQQANVPPSAHTYKLLLDTYATLPPIDLEAMENVFKQIQQDKNVQVQGTHWASLINAYGIFGNDLVKSQEIFESLSNTKYIKEAVVWESILNVLSQKGTLEELESTKDKLFERNDIQSTAYVYNALINGYSRLNEIKKSRELFNSMGDSISGVAAPNNHPTLLTSSGHQKPSTQTLQPTTMVYREPSTYESMLKAELKAGETQKAKQVLDQMEKRNYPYAVFAKAKAAFDEALVSSGQSI</sequence>
<dbReference type="RefSeq" id="XP_066074399.1">
    <property type="nucleotide sequence ID" value="XM_066218302.1"/>
</dbReference>
<dbReference type="NCBIfam" id="TIGR00756">
    <property type="entry name" value="PPR"/>
    <property type="match status" value="3"/>
</dbReference>
<dbReference type="InterPro" id="IPR002885">
    <property type="entry name" value="PPR_rpt"/>
</dbReference>
<feature type="repeat" description="PPR" evidence="5">
    <location>
        <begin position="1433"/>
        <end position="1467"/>
    </location>
</feature>
<evidence type="ECO:0000256" key="4">
    <source>
        <dbReference type="ARBA" id="ARBA00044511"/>
    </source>
</evidence>
<feature type="region of interest" description="Disordered" evidence="6">
    <location>
        <begin position="39"/>
        <end position="73"/>
    </location>
</feature>
<accession>A0AAX4JRB4</accession>
<proteinExistence type="inferred from homology"/>
<dbReference type="Pfam" id="PF01535">
    <property type="entry name" value="PPR"/>
    <property type="match status" value="3"/>
</dbReference>
<protein>
    <recommendedName>
        <fullName evidence="9">Pentacotripeptide-repeat region of PRORP domain-containing protein</fullName>
    </recommendedName>
</protein>
<evidence type="ECO:0000313" key="8">
    <source>
        <dbReference type="Proteomes" id="UP001355207"/>
    </source>
</evidence>
<feature type="repeat" description="PPR" evidence="5">
    <location>
        <begin position="1150"/>
        <end position="1184"/>
    </location>
</feature>
<gene>
    <name evidence="7" type="ORF">L201_002526</name>
</gene>
<dbReference type="PANTHER" id="PTHR47447:SF17">
    <property type="entry name" value="OS12G0638900 PROTEIN"/>
    <property type="match status" value="1"/>
</dbReference>
<feature type="compositionally biased region" description="Gly residues" evidence="6">
    <location>
        <begin position="63"/>
        <end position="73"/>
    </location>
</feature>
<feature type="region of interest" description="Disordered" evidence="6">
    <location>
        <begin position="559"/>
        <end position="584"/>
    </location>
</feature>
<evidence type="ECO:0000256" key="2">
    <source>
        <dbReference type="ARBA" id="ARBA00022737"/>
    </source>
</evidence>
<dbReference type="Pfam" id="PF13041">
    <property type="entry name" value="PPR_2"/>
    <property type="match status" value="1"/>
</dbReference>
<dbReference type="PROSITE" id="PS51375">
    <property type="entry name" value="PPR"/>
    <property type="match status" value="4"/>
</dbReference>